<comment type="function">
    <text evidence="9">Phosphorylates Ins(1,3,4,5,6)P5 at position 2 to form Ins(1,2,3,4,5,6)P6 (InsP6 or phytate).</text>
</comment>
<proteinExistence type="inferred from homology"/>
<evidence type="ECO:0000256" key="10">
    <source>
        <dbReference type="SAM" id="MobiDB-lite"/>
    </source>
</evidence>
<dbReference type="GO" id="GO:0005634">
    <property type="term" value="C:nucleus"/>
    <property type="evidence" value="ECO:0007669"/>
    <property type="project" value="TreeGrafter"/>
</dbReference>
<evidence type="ECO:0000256" key="9">
    <source>
        <dbReference type="RuleBase" id="RU364126"/>
    </source>
</evidence>
<evidence type="ECO:0000313" key="12">
    <source>
        <dbReference type="Proteomes" id="UP001175261"/>
    </source>
</evidence>
<evidence type="ECO:0000256" key="8">
    <source>
        <dbReference type="ARBA" id="ARBA00022840"/>
    </source>
</evidence>
<evidence type="ECO:0000256" key="4">
    <source>
        <dbReference type="ARBA" id="ARBA00014846"/>
    </source>
</evidence>
<evidence type="ECO:0000256" key="6">
    <source>
        <dbReference type="ARBA" id="ARBA00022741"/>
    </source>
</evidence>
<dbReference type="Pfam" id="PF06090">
    <property type="entry name" value="Ins_P5_2-kin"/>
    <property type="match status" value="1"/>
</dbReference>
<reference evidence="11" key="1">
    <citation type="submission" date="2022-10" db="EMBL/GenBank/DDBJ databases">
        <title>Determination and structural analysis of whole genome sequence of Sarocladium strictum F4-1.</title>
        <authorList>
            <person name="Hu L."/>
            <person name="Jiang Y."/>
        </authorList>
    </citation>
    <scope>NUCLEOTIDE SEQUENCE</scope>
    <source>
        <strain evidence="11">F4-1</strain>
    </source>
</reference>
<keyword evidence="7 9" id="KW-0418">Kinase</keyword>
<dbReference type="Proteomes" id="UP001175261">
    <property type="component" value="Unassembled WGS sequence"/>
</dbReference>
<comment type="caution">
    <text evidence="11">The sequence shown here is derived from an EMBL/GenBank/DDBJ whole genome shotgun (WGS) entry which is preliminary data.</text>
</comment>
<name>A0AA39GMX3_SARSR</name>
<comment type="catalytic activity">
    <reaction evidence="9">
        <text>1D-myo-inositol 1,3,4,5,6-pentakisphosphate + ATP = 1D-myo-inositol hexakisphosphate + ADP + H(+)</text>
        <dbReference type="Rhea" id="RHEA:20313"/>
        <dbReference type="ChEBI" id="CHEBI:15378"/>
        <dbReference type="ChEBI" id="CHEBI:30616"/>
        <dbReference type="ChEBI" id="CHEBI:57733"/>
        <dbReference type="ChEBI" id="CHEBI:58130"/>
        <dbReference type="ChEBI" id="CHEBI:456216"/>
        <dbReference type="EC" id="2.7.1.158"/>
    </reaction>
</comment>
<comment type="similarity">
    <text evidence="2">Belongs to the IPK1 type 1 family.</text>
</comment>
<dbReference type="GO" id="GO:0005524">
    <property type="term" value="F:ATP binding"/>
    <property type="evidence" value="ECO:0007669"/>
    <property type="project" value="UniProtKB-KW"/>
</dbReference>
<comment type="domain">
    <text evidence="9">The EXKPK motif is conserved in inositol-pentakisphosphate 2-kinases of both family 1 and 2.</text>
</comment>
<keyword evidence="12" id="KW-1185">Reference proteome</keyword>
<evidence type="ECO:0000256" key="5">
    <source>
        <dbReference type="ARBA" id="ARBA00022679"/>
    </source>
</evidence>
<organism evidence="11 12">
    <name type="scientific">Sarocladium strictum</name>
    <name type="common">Black bundle disease fungus</name>
    <name type="synonym">Acremonium strictum</name>
    <dbReference type="NCBI Taxonomy" id="5046"/>
    <lineage>
        <taxon>Eukaryota</taxon>
        <taxon>Fungi</taxon>
        <taxon>Dikarya</taxon>
        <taxon>Ascomycota</taxon>
        <taxon>Pezizomycotina</taxon>
        <taxon>Sordariomycetes</taxon>
        <taxon>Hypocreomycetidae</taxon>
        <taxon>Hypocreales</taxon>
        <taxon>Sarocladiaceae</taxon>
        <taxon>Sarocladium</taxon>
    </lineage>
</organism>
<dbReference type="AlphaFoldDB" id="A0AA39GMX3"/>
<gene>
    <name evidence="11" type="ORF">NLU13_2954</name>
</gene>
<dbReference type="PANTHER" id="PTHR14456">
    <property type="entry name" value="INOSITOL POLYPHOSPHATE KINASE 1"/>
    <property type="match status" value="1"/>
</dbReference>
<evidence type="ECO:0000256" key="3">
    <source>
        <dbReference type="ARBA" id="ARBA00012023"/>
    </source>
</evidence>
<dbReference type="PANTHER" id="PTHR14456:SF2">
    <property type="entry name" value="INOSITOL-PENTAKISPHOSPHATE 2-KINASE"/>
    <property type="match status" value="1"/>
</dbReference>
<comment type="function">
    <text evidence="1">Has kinase activity and phosphorylates inositol-1,3,4,5,6-pentakisphosphate (Ins(1,3,4,5,6)P5) to produce 1,2,3,4,5,6-hexakisphosphate (InsP6), also known as phytate.</text>
</comment>
<evidence type="ECO:0000313" key="11">
    <source>
        <dbReference type="EMBL" id="KAK0389379.1"/>
    </source>
</evidence>
<keyword evidence="5 9" id="KW-0808">Transferase</keyword>
<keyword evidence="6 9" id="KW-0547">Nucleotide-binding</keyword>
<accession>A0AA39GMX3</accession>
<evidence type="ECO:0000256" key="2">
    <source>
        <dbReference type="ARBA" id="ARBA00008305"/>
    </source>
</evidence>
<dbReference type="GO" id="GO:0035299">
    <property type="term" value="F:inositol-1,3,4,5,6-pentakisphosphate 2-kinase activity"/>
    <property type="evidence" value="ECO:0007669"/>
    <property type="project" value="UniProtKB-EC"/>
</dbReference>
<dbReference type="EC" id="2.7.1.158" evidence="3 9"/>
<dbReference type="InterPro" id="IPR009286">
    <property type="entry name" value="Ins_P5_2-kin"/>
</dbReference>
<sequence>MALTNGHHDECDDSWISPQDLERLKDISRYEPRDTAVDGQGILTLPPGTLPTRLVGEGAANAVFEFSVPQGHPSQGLFKRTVLRVAKVKRPGEHASFDYIAQHKYFLRDIRPRLGGYTVHQELVKAHHAKQLVPEMNEMLKRIDGQRRKKFRGSFVGNTDWALLLEDVRPQESDDYVLIEFKPKWLLQSPNAPPNAIRCRQCASVFRTFVTKPDLSSPLPSQTLCPLTLGRSDGGHYDFSSPFRIAPALAAQATSSAQLSYFEHALDRVANHPVIRKLRTVQAELDKHGPLRAELSPLLPQAMTLRDCTCFAQIPLSPGRKGPANVALCDFDWKNPERKLEHWRSRESQLINGGFYTAGRILCNGKYYTPPTLCLVEHEAGKGSNSGEVIHAVREASGEAGDILPKKPDSGTMYTHQTDIEILLQRLERNEQGREGSVTDPNSLKDPTR</sequence>
<protein>
    <recommendedName>
        <fullName evidence="4 9">Inositol-pentakisphosphate 2-kinase</fullName>
        <ecNumber evidence="3 9">2.7.1.158</ecNumber>
    </recommendedName>
</protein>
<dbReference type="GO" id="GO:0032958">
    <property type="term" value="P:inositol phosphate biosynthetic process"/>
    <property type="evidence" value="ECO:0007669"/>
    <property type="project" value="TreeGrafter"/>
</dbReference>
<feature type="region of interest" description="Disordered" evidence="10">
    <location>
        <begin position="427"/>
        <end position="449"/>
    </location>
</feature>
<evidence type="ECO:0000256" key="7">
    <source>
        <dbReference type="ARBA" id="ARBA00022777"/>
    </source>
</evidence>
<evidence type="ECO:0000256" key="1">
    <source>
        <dbReference type="ARBA" id="ARBA00003979"/>
    </source>
</evidence>
<dbReference type="EMBL" id="JAPDFR010000002">
    <property type="protein sequence ID" value="KAK0389379.1"/>
    <property type="molecule type" value="Genomic_DNA"/>
</dbReference>
<keyword evidence="8 9" id="KW-0067">ATP-binding</keyword>